<dbReference type="SUPFAM" id="SSF56349">
    <property type="entry name" value="DNA breaking-rejoining enzymes"/>
    <property type="match status" value="1"/>
</dbReference>
<evidence type="ECO:0000313" key="6">
    <source>
        <dbReference type="Proteomes" id="UP000597444"/>
    </source>
</evidence>
<keyword evidence="1 3" id="KW-0238">DNA-binding</keyword>
<keyword evidence="6" id="KW-1185">Reference proteome</keyword>
<feature type="domain" description="Core-binding (CB)" evidence="4">
    <location>
        <begin position="65"/>
        <end position="146"/>
    </location>
</feature>
<dbReference type="Gene3D" id="1.10.443.10">
    <property type="entry name" value="Intergrase catalytic core"/>
    <property type="match status" value="1"/>
</dbReference>
<evidence type="ECO:0000256" key="2">
    <source>
        <dbReference type="ARBA" id="ARBA00023172"/>
    </source>
</evidence>
<evidence type="ECO:0000256" key="1">
    <source>
        <dbReference type="ARBA" id="ARBA00023125"/>
    </source>
</evidence>
<gene>
    <name evidence="5" type="ORF">KSF_087190</name>
</gene>
<reference evidence="5" key="1">
    <citation type="submission" date="2020-10" db="EMBL/GenBank/DDBJ databases">
        <title>Taxonomic study of unclassified bacteria belonging to the class Ktedonobacteria.</title>
        <authorList>
            <person name="Yabe S."/>
            <person name="Wang C.M."/>
            <person name="Zheng Y."/>
            <person name="Sakai Y."/>
            <person name="Cavaletti L."/>
            <person name="Monciardini P."/>
            <person name="Donadio S."/>
        </authorList>
    </citation>
    <scope>NUCLEOTIDE SEQUENCE</scope>
    <source>
        <strain evidence="5">ID150040</strain>
    </source>
</reference>
<dbReference type="GO" id="GO:0006310">
    <property type="term" value="P:DNA recombination"/>
    <property type="evidence" value="ECO:0007669"/>
    <property type="project" value="UniProtKB-KW"/>
</dbReference>
<evidence type="ECO:0000256" key="3">
    <source>
        <dbReference type="PROSITE-ProRule" id="PRU01248"/>
    </source>
</evidence>
<evidence type="ECO:0000313" key="5">
    <source>
        <dbReference type="EMBL" id="GHO98671.1"/>
    </source>
</evidence>
<accession>A0A8J3IZ30</accession>
<dbReference type="InterPro" id="IPR044068">
    <property type="entry name" value="CB"/>
</dbReference>
<sequence>MQLRKFSEHVRRSCHAEEVSKEERGTAIGKRKGMLYEALERLDALMAIGEKRREAKAQAAARGEATFAFSDQRIHSYQSRTTYQDVVMRFLRWCRASFGLNRLTDIDLCAEELTCAYLEERMRQGYSPWTLATERSALRLFFQERTLAESVSLPKRHSSQITRSRLPAQRDGHLQPAHWQPLISFCQACGLRREELRDLRVHDVCVRRSDERLVVRVVHGKGGKWREVPVLDGQEEVVLAQVRHRPPDEHVFAHLPVHLDIQAYRRSYAKCLYEQLAGGPLPPLSSDRRLQASEVDQQAAFQVSAALGHARLDVVLLYYLR</sequence>
<dbReference type="GO" id="GO:0003677">
    <property type="term" value="F:DNA binding"/>
    <property type="evidence" value="ECO:0007669"/>
    <property type="project" value="UniProtKB-UniRule"/>
</dbReference>
<dbReference type="InterPro" id="IPR011010">
    <property type="entry name" value="DNA_brk_join_enz"/>
</dbReference>
<evidence type="ECO:0000259" key="4">
    <source>
        <dbReference type="PROSITE" id="PS51900"/>
    </source>
</evidence>
<dbReference type="InterPro" id="IPR004107">
    <property type="entry name" value="Integrase_SAM-like_N"/>
</dbReference>
<dbReference type="AlphaFoldDB" id="A0A8J3IZ30"/>
<protein>
    <recommendedName>
        <fullName evidence="4">Core-binding (CB) domain-containing protein</fullName>
    </recommendedName>
</protein>
<name>A0A8J3IZ30_9CHLR</name>
<dbReference type="Proteomes" id="UP000597444">
    <property type="component" value="Unassembled WGS sequence"/>
</dbReference>
<dbReference type="Pfam" id="PF02899">
    <property type="entry name" value="Phage_int_SAM_1"/>
    <property type="match status" value="1"/>
</dbReference>
<dbReference type="PROSITE" id="PS51900">
    <property type="entry name" value="CB"/>
    <property type="match status" value="1"/>
</dbReference>
<proteinExistence type="predicted"/>
<keyword evidence="2" id="KW-0233">DNA recombination</keyword>
<comment type="caution">
    <text evidence="5">The sequence shown here is derived from an EMBL/GenBank/DDBJ whole genome shotgun (WGS) entry which is preliminary data.</text>
</comment>
<dbReference type="InterPro" id="IPR010998">
    <property type="entry name" value="Integrase_recombinase_N"/>
</dbReference>
<dbReference type="EMBL" id="BNJK01000002">
    <property type="protein sequence ID" value="GHO98671.1"/>
    <property type="molecule type" value="Genomic_DNA"/>
</dbReference>
<dbReference type="Gene3D" id="1.10.150.130">
    <property type="match status" value="1"/>
</dbReference>
<organism evidence="5 6">
    <name type="scientific">Reticulibacter mediterranei</name>
    <dbReference type="NCBI Taxonomy" id="2778369"/>
    <lineage>
        <taxon>Bacteria</taxon>
        <taxon>Bacillati</taxon>
        <taxon>Chloroflexota</taxon>
        <taxon>Ktedonobacteria</taxon>
        <taxon>Ktedonobacterales</taxon>
        <taxon>Reticulibacteraceae</taxon>
        <taxon>Reticulibacter</taxon>
    </lineage>
</organism>
<dbReference type="GO" id="GO:0015074">
    <property type="term" value="P:DNA integration"/>
    <property type="evidence" value="ECO:0007669"/>
    <property type="project" value="InterPro"/>
</dbReference>
<dbReference type="InterPro" id="IPR013762">
    <property type="entry name" value="Integrase-like_cat_sf"/>
</dbReference>